<dbReference type="AlphaFoldDB" id="A0A161MC96"/>
<sequence length="36" mass="4418">MNRTIHNFNISVLTLNLCCKFMMYEPVCMEFDQHYM</sequence>
<protein>
    <submittedName>
        <fullName evidence="1">Formin-2 isoform x1</fullName>
    </submittedName>
</protein>
<dbReference type="EMBL" id="GEMB01001486">
    <property type="protein sequence ID" value="JAS01670.1"/>
    <property type="molecule type" value="Transcribed_RNA"/>
</dbReference>
<proteinExistence type="predicted"/>
<reference evidence="1" key="2">
    <citation type="journal article" date="2017" name="J. Med. Entomol.">
        <title>Transcriptome Analysis of the Triatoma infestans (Hemiptera: Reduviidae) Integument.</title>
        <authorList>
            <person name="Calderon-Fernandez G.M."/>
            <person name="Moriconi D.E."/>
            <person name="Dulbecco A.B."/>
            <person name="Juarez M.P."/>
        </authorList>
    </citation>
    <scope>NUCLEOTIDE SEQUENCE</scope>
    <source>
        <strain evidence="1">Int1</strain>
        <tissue evidence="1">Integument</tissue>
    </source>
</reference>
<reference evidence="1" key="1">
    <citation type="submission" date="2016-04" db="EMBL/GenBank/DDBJ databases">
        <authorList>
            <person name="Calderon-Fernandez G.M.Sr."/>
        </authorList>
    </citation>
    <scope>NUCLEOTIDE SEQUENCE</scope>
    <source>
        <strain evidence="1">Int1</strain>
        <tissue evidence="1">Integument</tissue>
    </source>
</reference>
<organism evidence="1">
    <name type="scientific">Triatoma infestans</name>
    <name type="common">Assassin bug</name>
    <dbReference type="NCBI Taxonomy" id="30076"/>
    <lineage>
        <taxon>Eukaryota</taxon>
        <taxon>Metazoa</taxon>
        <taxon>Ecdysozoa</taxon>
        <taxon>Arthropoda</taxon>
        <taxon>Hexapoda</taxon>
        <taxon>Insecta</taxon>
        <taxon>Pterygota</taxon>
        <taxon>Neoptera</taxon>
        <taxon>Paraneoptera</taxon>
        <taxon>Hemiptera</taxon>
        <taxon>Heteroptera</taxon>
        <taxon>Panheteroptera</taxon>
        <taxon>Cimicomorpha</taxon>
        <taxon>Reduviidae</taxon>
        <taxon>Triatominae</taxon>
        <taxon>Triatoma</taxon>
    </lineage>
</organism>
<accession>A0A161MC96</accession>
<name>A0A161MC96_TRIIF</name>
<dbReference type="EMBL" id="GEMB01001485">
    <property type="protein sequence ID" value="JAS01671.1"/>
    <property type="molecule type" value="Transcribed_RNA"/>
</dbReference>
<evidence type="ECO:0000313" key="1">
    <source>
        <dbReference type="EMBL" id="JAS01671.1"/>
    </source>
</evidence>